<dbReference type="CDD" id="cd02440">
    <property type="entry name" value="AdoMet_MTases"/>
    <property type="match status" value="1"/>
</dbReference>
<feature type="repeat" description="TPR" evidence="1">
    <location>
        <begin position="71"/>
        <end position="104"/>
    </location>
</feature>
<organism evidence="3 4">
    <name type="scientific">Triparma laevis f. longispina</name>
    <dbReference type="NCBI Taxonomy" id="1714387"/>
    <lineage>
        <taxon>Eukaryota</taxon>
        <taxon>Sar</taxon>
        <taxon>Stramenopiles</taxon>
        <taxon>Ochrophyta</taxon>
        <taxon>Bolidophyceae</taxon>
        <taxon>Parmales</taxon>
        <taxon>Triparmaceae</taxon>
        <taxon>Triparma</taxon>
    </lineage>
</organism>
<dbReference type="Pfam" id="PF13181">
    <property type="entry name" value="TPR_8"/>
    <property type="match status" value="1"/>
</dbReference>
<evidence type="ECO:0000256" key="1">
    <source>
        <dbReference type="PROSITE-ProRule" id="PRU00339"/>
    </source>
</evidence>
<proteinExistence type="predicted"/>
<evidence type="ECO:0000259" key="2">
    <source>
        <dbReference type="Pfam" id="PF08241"/>
    </source>
</evidence>
<gene>
    <name evidence="3" type="ORF">TrLO_g8705</name>
</gene>
<dbReference type="InterPro" id="IPR013216">
    <property type="entry name" value="Methyltransf_11"/>
</dbReference>
<dbReference type="AlphaFoldDB" id="A0A9W6ZIP6"/>
<dbReference type="Gene3D" id="1.25.40.10">
    <property type="entry name" value="Tetratricopeptide repeat domain"/>
    <property type="match status" value="1"/>
</dbReference>
<protein>
    <recommendedName>
        <fullName evidence="2">Methyltransferase type 11 domain-containing protein</fullName>
    </recommendedName>
</protein>
<sequence>MNDDIESAVYNLSIASTAASTYLSSHTPTPSETIDISSLYTNYATSLSLLPNLSSALIFYEKSLSLNPTSLDTQYYLALTYQDLSKFSLAISGYLKIIKLDPLHWESLSNLSSLHYDLKHYEKAILSYESSIDLFLTTTPPTNPPGDVKGVLSDLYYRYGLSIIYFNDDFKDGECIRENQKVNCDDLARYAFSRSLDLRFNVESEHYLNTLTEGVEIEKVGNEYVKKLFDDYALNFEESLKDDLGYKGFKIMREFFEEIVVGGGGKDVVDLGCGTGLVGEEFKGISKSLACIDLSLKIIERCKELRPKLYDEYIQGDFLEGLIEGDVYVAGDSFIYFGDLKPLFKRMFEKLREEGYVVFTLERGGGKTWKLTRSGRFEHAESYVLQSLEEVGFEVLGYKRMDGFRIERGKDVKGNVYVARKAKTKSSKGRRGEF</sequence>
<dbReference type="SUPFAM" id="SSF53335">
    <property type="entry name" value="S-adenosyl-L-methionine-dependent methyltransferases"/>
    <property type="match status" value="1"/>
</dbReference>
<keyword evidence="1" id="KW-0802">TPR repeat</keyword>
<dbReference type="SMART" id="SM00028">
    <property type="entry name" value="TPR"/>
    <property type="match status" value="3"/>
</dbReference>
<dbReference type="EMBL" id="BRXW01000420">
    <property type="protein sequence ID" value="GMH52811.1"/>
    <property type="molecule type" value="Genomic_DNA"/>
</dbReference>
<dbReference type="InterPro" id="IPR019734">
    <property type="entry name" value="TPR_rpt"/>
</dbReference>
<keyword evidence="4" id="KW-1185">Reference proteome</keyword>
<reference evidence="4" key="1">
    <citation type="journal article" date="2023" name="Commun. Biol.">
        <title>Genome analysis of Parmales, the sister group of diatoms, reveals the evolutionary specialization of diatoms from phago-mixotrophs to photoautotrophs.</title>
        <authorList>
            <person name="Ban H."/>
            <person name="Sato S."/>
            <person name="Yoshikawa S."/>
            <person name="Yamada K."/>
            <person name="Nakamura Y."/>
            <person name="Ichinomiya M."/>
            <person name="Sato N."/>
            <person name="Blanc-Mathieu R."/>
            <person name="Endo H."/>
            <person name="Kuwata A."/>
            <person name="Ogata H."/>
        </authorList>
    </citation>
    <scope>NUCLEOTIDE SEQUENCE [LARGE SCALE GENOMIC DNA]</scope>
    <source>
        <strain evidence="4">NIES 3700</strain>
    </source>
</reference>
<feature type="repeat" description="TPR" evidence="1">
    <location>
        <begin position="37"/>
        <end position="70"/>
    </location>
</feature>
<dbReference type="Proteomes" id="UP001165122">
    <property type="component" value="Unassembled WGS sequence"/>
</dbReference>
<comment type="caution">
    <text evidence="3">The sequence shown here is derived from an EMBL/GenBank/DDBJ whole genome shotgun (WGS) entry which is preliminary data.</text>
</comment>
<dbReference type="SUPFAM" id="SSF48452">
    <property type="entry name" value="TPR-like"/>
    <property type="match status" value="1"/>
</dbReference>
<dbReference type="InterPro" id="IPR011990">
    <property type="entry name" value="TPR-like_helical_dom_sf"/>
</dbReference>
<dbReference type="GO" id="GO:0008757">
    <property type="term" value="F:S-adenosylmethionine-dependent methyltransferase activity"/>
    <property type="evidence" value="ECO:0007669"/>
    <property type="project" value="InterPro"/>
</dbReference>
<dbReference type="Gene3D" id="3.40.50.150">
    <property type="entry name" value="Vaccinia Virus protein VP39"/>
    <property type="match status" value="1"/>
</dbReference>
<evidence type="ECO:0000313" key="3">
    <source>
        <dbReference type="EMBL" id="GMH52811.1"/>
    </source>
</evidence>
<dbReference type="InterPro" id="IPR029063">
    <property type="entry name" value="SAM-dependent_MTases_sf"/>
</dbReference>
<feature type="domain" description="Methyltransferase type 11" evidence="2">
    <location>
        <begin position="269"/>
        <end position="359"/>
    </location>
</feature>
<evidence type="ECO:0000313" key="4">
    <source>
        <dbReference type="Proteomes" id="UP001165122"/>
    </source>
</evidence>
<name>A0A9W6ZIP6_9STRA</name>
<accession>A0A9W6ZIP6</accession>
<dbReference type="PROSITE" id="PS50005">
    <property type="entry name" value="TPR"/>
    <property type="match status" value="2"/>
</dbReference>
<dbReference type="Pfam" id="PF08241">
    <property type="entry name" value="Methyltransf_11"/>
    <property type="match status" value="1"/>
</dbReference>
<dbReference type="OrthoDB" id="3647at2759"/>